<evidence type="ECO:0000313" key="7">
    <source>
        <dbReference type="EMBL" id="CAK7324780.1"/>
    </source>
</evidence>
<evidence type="ECO:0000256" key="1">
    <source>
        <dbReference type="ARBA" id="ARBA00010618"/>
    </source>
</evidence>
<dbReference type="GO" id="GO:0015934">
    <property type="term" value="C:large ribosomal subunit"/>
    <property type="evidence" value="ECO:0007669"/>
    <property type="project" value="InterPro"/>
</dbReference>
<dbReference type="AlphaFoldDB" id="A0AAV1QVF8"/>
<keyword evidence="4" id="KW-0597">Phosphoprotein</keyword>
<dbReference type="InterPro" id="IPR005824">
    <property type="entry name" value="KOW"/>
</dbReference>
<dbReference type="EMBL" id="CAWUPB010000666">
    <property type="protein sequence ID" value="CAK7324780.1"/>
    <property type="molecule type" value="Genomic_DNA"/>
</dbReference>
<dbReference type="FunFam" id="2.30.30.30:FF:000009">
    <property type="entry name" value="60S ribosomal protein L26"/>
    <property type="match status" value="1"/>
</dbReference>
<dbReference type="Gene3D" id="3.40.50.2300">
    <property type="match status" value="1"/>
</dbReference>
<dbReference type="InterPro" id="IPR005756">
    <property type="entry name" value="Ribosomal_uL24_euk/arc"/>
</dbReference>
<dbReference type="CDD" id="cd17546">
    <property type="entry name" value="REC_hyHK_CKI1_RcsC-like"/>
    <property type="match status" value="1"/>
</dbReference>
<evidence type="ECO:0000313" key="8">
    <source>
        <dbReference type="Proteomes" id="UP001314170"/>
    </source>
</evidence>
<dbReference type="SUPFAM" id="SSF50104">
    <property type="entry name" value="Translation proteins SH3-like domain"/>
    <property type="match status" value="1"/>
</dbReference>
<dbReference type="SMART" id="SM00448">
    <property type="entry name" value="REC"/>
    <property type="match status" value="1"/>
</dbReference>
<protein>
    <recommendedName>
        <fullName evidence="6">Response regulatory domain-containing protein</fullName>
    </recommendedName>
</protein>
<feature type="non-terminal residue" evidence="7">
    <location>
        <position position="480"/>
    </location>
</feature>
<dbReference type="CDD" id="cd06089">
    <property type="entry name" value="KOW_RPL26"/>
    <property type="match status" value="1"/>
</dbReference>
<dbReference type="InterPro" id="IPR011006">
    <property type="entry name" value="CheY-like_superfamily"/>
</dbReference>
<dbReference type="GO" id="GO:0003723">
    <property type="term" value="F:RNA binding"/>
    <property type="evidence" value="ECO:0007669"/>
    <property type="project" value="InterPro"/>
</dbReference>
<organism evidence="7 8">
    <name type="scientific">Dovyalis caffra</name>
    <dbReference type="NCBI Taxonomy" id="77055"/>
    <lineage>
        <taxon>Eukaryota</taxon>
        <taxon>Viridiplantae</taxon>
        <taxon>Streptophyta</taxon>
        <taxon>Embryophyta</taxon>
        <taxon>Tracheophyta</taxon>
        <taxon>Spermatophyta</taxon>
        <taxon>Magnoliopsida</taxon>
        <taxon>eudicotyledons</taxon>
        <taxon>Gunneridae</taxon>
        <taxon>Pentapetalae</taxon>
        <taxon>rosids</taxon>
        <taxon>fabids</taxon>
        <taxon>Malpighiales</taxon>
        <taxon>Salicaceae</taxon>
        <taxon>Flacourtieae</taxon>
        <taxon>Dovyalis</taxon>
    </lineage>
</organism>
<dbReference type="PROSITE" id="PS01108">
    <property type="entry name" value="RIBOSOMAL_L24"/>
    <property type="match status" value="1"/>
</dbReference>
<dbReference type="Gene3D" id="3.40.50.1000">
    <property type="entry name" value="HAD superfamily/HAD-like"/>
    <property type="match status" value="1"/>
</dbReference>
<dbReference type="InterPro" id="IPR041988">
    <property type="entry name" value="Ribosomal_uL24_KOW"/>
</dbReference>
<dbReference type="Pfam" id="PF00467">
    <property type="entry name" value="KOW"/>
    <property type="match status" value="1"/>
</dbReference>
<dbReference type="Pfam" id="PF16906">
    <property type="entry name" value="Ribosomal_L26"/>
    <property type="match status" value="1"/>
</dbReference>
<feature type="region of interest" description="Disordered" evidence="5">
    <location>
        <begin position="315"/>
        <end position="350"/>
    </location>
</feature>
<dbReference type="NCBIfam" id="TIGR01080">
    <property type="entry name" value="rplX_A_E"/>
    <property type="match status" value="1"/>
</dbReference>
<comment type="caution">
    <text evidence="7">The sequence shown here is derived from an EMBL/GenBank/DDBJ whole genome shotgun (WGS) entry which is preliminary data.</text>
</comment>
<dbReference type="SUPFAM" id="SSF52172">
    <property type="entry name" value="CheY-like"/>
    <property type="match status" value="1"/>
</dbReference>
<dbReference type="GO" id="GO:0003735">
    <property type="term" value="F:structural constituent of ribosome"/>
    <property type="evidence" value="ECO:0007669"/>
    <property type="project" value="InterPro"/>
</dbReference>
<evidence type="ECO:0000256" key="4">
    <source>
        <dbReference type="PROSITE-ProRule" id="PRU00169"/>
    </source>
</evidence>
<dbReference type="Gene3D" id="3.40.1110.10">
    <property type="entry name" value="Calcium-transporting ATPase, cytoplasmic domain N"/>
    <property type="match status" value="1"/>
</dbReference>
<gene>
    <name evidence="7" type="ORF">DCAF_LOCUS2446</name>
</gene>
<dbReference type="Gene3D" id="2.30.30.30">
    <property type="match status" value="1"/>
</dbReference>
<dbReference type="GO" id="GO:0000160">
    <property type="term" value="P:phosphorelay signal transduction system"/>
    <property type="evidence" value="ECO:0007669"/>
    <property type="project" value="InterPro"/>
</dbReference>
<dbReference type="InterPro" id="IPR023299">
    <property type="entry name" value="ATPase_P-typ_cyto_dom_N"/>
</dbReference>
<keyword evidence="2" id="KW-0689">Ribosomal protein</keyword>
<feature type="region of interest" description="Disordered" evidence="5">
    <location>
        <begin position="288"/>
        <end position="307"/>
    </location>
</feature>
<dbReference type="SMART" id="SM00739">
    <property type="entry name" value="KOW"/>
    <property type="match status" value="1"/>
</dbReference>
<comment type="similarity">
    <text evidence="1">Belongs to the universal ribosomal protein uL24 family.</text>
</comment>
<keyword evidence="8" id="KW-1185">Reference proteome</keyword>
<evidence type="ECO:0000256" key="5">
    <source>
        <dbReference type="SAM" id="MobiDB-lite"/>
    </source>
</evidence>
<dbReference type="PROSITE" id="PS50110">
    <property type="entry name" value="RESPONSE_REGULATORY"/>
    <property type="match status" value="1"/>
</dbReference>
<dbReference type="PRINTS" id="PR00119">
    <property type="entry name" value="CATATPASE"/>
</dbReference>
<evidence type="ECO:0000256" key="3">
    <source>
        <dbReference type="ARBA" id="ARBA00023274"/>
    </source>
</evidence>
<dbReference type="GO" id="GO:0000166">
    <property type="term" value="F:nucleotide binding"/>
    <property type="evidence" value="ECO:0007669"/>
    <property type="project" value="InterPro"/>
</dbReference>
<dbReference type="HAMAP" id="MF_01326_A">
    <property type="entry name" value="Ribosomal_uL24_A"/>
    <property type="match status" value="1"/>
</dbReference>
<feature type="compositionally biased region" description="Polar residues" evidence="5">
    <location>
        <begin position="292"/>
        <end position="304"/>
    </location>
</feature>
<dbReference type="InterPro" id="IPR001789">
    <property type="entry name" value="Sig_transdc_resp-reg_receiver"/>
</dbReference>
<dbReference type="Proteomes" id="UP001314170">
    <property type="component" value="Unassembled WGS sequence"/>
</dbReference>
<name>A0AAV1QVF8_9ROSI</name>
<dbReference type="InterPro" id="IPR005825">
    <property type="entry name" value="Ribosomal_uL24_CS"/>
</dbReference>
<keyword evidence="3" id="KW-0687">Ribonucleoprotein</keyword>
<feature type="compositionally biased region" description="Basic residues" evidence="5">
    <location>
        <begin position="9"/>
        <end position="18"/>
    </location>
</feature>
<dbReference type="InterPro" id="IPR008991">
    <property type="entry name" value="Translation_prot_SH3-like_sf"/>
</dbReference>
<dbReference type="InterPro" id="IPR023214">
    <property type="entry name" value="HAD_sf"/>
</dbReference>
<feature type="modified residue" description="4-aspartylphosphate" evidence="4">
    <location>
        <position position="400"/>
    </location>
</feature>
<feature type="domain" description="Response regulatory" evidence="6">
    <location>
        <begin position="351"/>
        <end position="480"/>
    </location>
</feature>
<proteinExistence type="inferred from homology"/>
<reference evidence="7 8" key="1">
    <citation type="submission" date="2024-01" db="EMBL/GenBank/DDBJ databases">
        <authorList>
            <person name="Waweru B."/>
        </authorList>
    </citation>
    <scope>NUCLEOTIDE SEQUENCE [LARGE SCALE GENOMIC DNA]</scope>
</reference>
<dbReference type="GO" id="GO:0006412">
    <property type="term" value="P:translation"/>
    <property type="evidence" value="ECO:0007669"/>
    <property type="project" value="InterPro"/>
</dbReference>
<feature type="region of interest" description="Disordered" evidence="5">
    <location>
        <begin position="1"/>
        <end position="20"/>
    </location>
</feature>
<sequence>MKYNPRVSSSRRKNRKAHFTAPSSVRRILMSAPLSTDLRQKYNVRSMPVRKDDEVQVVRGTYKGREGKVVQVYRRKWVIHIERITREKVNGSTVNVGINPSKVVVTKLRLDKDRKSLLDRKAKGRAVGEKEKGTKFTAEDIMQSREIGQCVFVDSVDLKAEREVVNAAKRAERKLHLSYKPYALGTKRTIPEKNKASEGSPWEFVGLLPLFDPPRHDSAETICRALGLGVNVKMITGYLSFSLASSSLFLLSFSSHGYDFTGLRGSFSHSPECGNYNVVCRSKQFQDDTKSKIPNGTTNCNNHTESSKELVLRANKGEPSGSCQEQEKSGVSSQCTSSSIPQEPESKPKPRILLVEDNKINVMVTKSMMKQLGHTTDVVNNGAEAVRAVQSCFYDLILMDVSMLVMNGLQATQLIRSFEETGNWDAAITAGIEPCAPSSASLQDGQISVHYDKRITIIAGSTSLLIALKSLIPIWSPDSL</sequence>
<feature type="compositionally biased region" description="Polar residues" evidence="5">
    <location>
        <begin position="321"/>
        <end position="341"/>
    </location>
</feature>
<accession>A0AAV1QVF8</accession>
<evidence type="ECO:0000256" key="2">
    <source>
        <dbReference type="ARBA" id="ARBA00022980"/>
    </source>
</evidence>
<dbReference type="Pfam" id="PF00072">
    <property type="entry name" value="Response_reg"/>
    <property type="match status" value="1"/>
</dbReference>
<dbReference type="PANTHER" id="PTHR11143">
    <property type="entry name" value="60S RIBOSOMAL PROTEIN L26 FAMILY MEMBER"/>
    <property type="match status" value="1"/>
</dbReference>
<dbReference type="InterPro" id="IPR014722">
    <property type="entry name" value="Rib_uL2_dom2"/>
</dbReference>
<evidence type="ECO:0000259" key="6">
    <source>
        <dbReference type="PROSITE" id="PS50110"/>
    </source>
</evidence>